<evidence type="ECO:0008006" key="3">
    <source>
        <dbReference type="Google" id="ProtNLM"/>
    </source>
</evidence>
<comment type="caution">
    <text evidence="1">The sequence shown here is derived from an EMBL/GenBank/DDBJ whole genome shotgun (WGS) entry which is preliminary data.</text>
</comment>
<evidence type="ECO:0000313" key="2">
    <source>
        <dbReference type="Proteomes" id="UP001566132"/>
    </source>
</evidence>
<gene>
    <name evidence="1" type="ORF">ABEB36_002705</name>
</gene>
<organism evidence="1 2">
    <name type="scientific">Hypothenemus hampei</name>
    <name type="common">Coffee berry borer</name>
    <dbReference type="NCBI Taxonomy" id="57062"/>
    <lineage>
        <taxon>Eukaryota</taxon>
        <taxon>Metazoa</taxon>
        <taxon>Ecdysozoa</taxon>
        <taxon>Arthropoda</taxon>
        <taxon>Hexapoda</taxon>
        <taxon>Insecta</taxon>
        <taxon>Pterygota</taxon>
        <taxon>Neoptera</taxon>
        <taxon>Endopterygota</taxon>
        <taxon>Coleoptera</taxon>
        <taxon>Polyphaga</taxon>
        <taxon>Cucujiformia</taxon>
        <taxon>Curculionidae</taxon>
        <taxon>Scolytinae</taxon>
        <taxon>Hypothenemus</taxon>
    </lineage>
</organism>
<dbReference type="Proteomes" id="UP001566132">
    <property type="component" value="Unassembled WGS sequence"/>
</dbReference>
<reference evidence="1 2" key="1">
    <citation type="submission" date="2024-05" db="EMBL/GenBank/DDBJ databases">
        <title>Genetic variation in Jamaican populations of the coffee berry borer (Hypothenemus hampei).</title>
        <authorList>
            <person name="Errbii M."/>
            <person name="Myrie A."/>
        </authorList>
    </citation>
    <scope>NUCLEOTIDE SEQUENCE [LARGE SCALE GENOMIC DNA]</scope>
    <source>
        <strain evidence="1">JA-Hopewell-2020-01-JO</strain>
        <tissue evidence="1">Whole body</tissue>
    </source>
</reference>
<keyword evidence="2" id="KW-1185">Reference proteome</keyword>
<name>A0ABD1F6Q9_HYPHA</name>
<proteinExistence type="predicted"/>
<dbReference type="EMBL" id="JBDJPC010000002">
    <property type="protein sequence ID" value="KAL1513279.1"/>
    <property type="molecule type" value="Genomic_DNA"/>
</dbReference>
<sequence>MSRAISSCGTLGYLENDTNWIQCAQFFKQVNDWFDVFNVRVPRSDSRRRTHAFALALDEQNRILN</sequence>
<evidence type="ECO:0000313" key="1">
    <source>
        <dbReference type="EMBL" id="KAL1513279.1"/>
    </source>
</evidence>
<protein>
    <recommendedName>
        <fullName evidence="3">Transposase</fullName>
    </recommendedName>
</protein>
<accession>A0ABD1F6Q9</accession>
<dbReference type="AlphaFoldDB" id="A0ABD1F6Q9"/>